<dbReference type="PANTHER" id="PTHR10458:SF21">
    <property type="entry name" value="PEPTIDE DEFORMYLASE"/>
    <property type="match status" value="1"/>
</dbReference>
<dbReference type="PANTHER" id="PTHR10458">
    <property type="entry name" value="PEPTIDE DEFORMYLASE"/>
    <property type="match status" value="1"/>
</dbReference>
<keyword evidence="3 6" id="KW-0378">Hydrolase</keyword>
<keyword evidence="2 6" id="KW-0479">Metal-binding</keyword>
<evidence type="ECO:0000256" key="3">
    <source>
        <dbReference type="ARBA" id="ARBA00022801"/>
    </source>
</evidence>
<dbReference type="HAMAP" id="MF_00163">
    <property type="entry name" value="Pep_deformylase"/>
    <property type="match status" value="1"/>
</dbReference>
<evidence type="ECO:0000256" key="4">
    <source>
        <dbReference type="ARBA" id="ARBA00022917"/>
    </source>
</evidence>
<dbReference type="Proteomes" id="UP001595548">
    <property type="component" value="Unassembled WGS sequence"/>
</dbReference>
<dbReference type="EMBL" id="JBHRTL010000004">
    <property type="protein sequence ID" value="MFC3154121.1"/>
    <property type="molecule type" value="Genomic_DNA"/>
</dbReference>
<evidence type="ECO:0000256" key="1">
    <source>
        <dbReference type="ARBA" id="ARBA00010759"/>
    </source>
</evidence>
<dbReference type="EC" id="3.5.1.88" evidence="6"/>
<evidence type="ECO:0000256" key="2">
    <source>
        <dbReference type="ARBA" id="ARBA00022723"/>
    </source>
</evidence>
<feature type="binding site" evidence="6">
    <location>
        <position position="134"/>
    </location>
    <ligand>
        <name>Fe cation</name>
        <dbReference type="ChEBI" id="CHEBI:24875"/>
    </ligand>
</feature>
<evidence type="ECO:0000256" key="6">
    <source>
        <dbReference type="HAMAP-Rule" id="MF_00163"/>
    </source>
</evidence>
<protein>
    <recommendedName>
        <fullName evidence="6">Peptide deformylase</fullName>
        <shortName evidence="6">PDF</shortName>
        <ecNumber evidence="6">3.5.1.88</ecNumber>
    </recommendedName>
    <alternativeName>
        <fullName evidence="6">Polypeptide deformylase</fullName>
    </alternativeName>
</protein>
<sequence>MALLEILEFPDPRLRTIAKPVETVDDSVRELIDNMFETMYACPGIGLAATQVNVHRRIVVIDISENQDQPLVLINPEVTVLGEDQAPYDEGCLSVPGFYESVDRPTEVRVNALDRDGKPFELIPDGLLAVCIQHELDHLNGKLFVDYISQIKRQRIRKKLEKQHRARA</sequence>
<feature type="binding site" evidence="6">
    <location>
        <position position="138"/>
    </location>
    <ligand>
        <name>Fe cation</name>
        <dbReference type="ChEBI" id="CHEBI:24875"/>
    </ligand>
</feature>
<feature type="active site" evidence="6">
    <location>
        <position position="135"/>
    </location>
</feature>
<evidence type="ECO:0000313" key="7">
    <source>
        <dbReference type="EMBL" id="MFC3154121.1"/>
    </source>
</evidence>
<dbReference type="InterPro" id="IPR023635">
    <property type="entry name" value="Peptide_deformylase"/>
</dbReference>
<dbReference type="PIRSF" id="PIRSF004749">
    <property type="entry name" value="Pep_def"/>
    <property type="match status" value="1"/>
</dbReference>
<dbReference type="GO" id="GO:0042586">
    <property type="term" value="F:peptide deformylase activity"/>
    <property type="evidence" value="ECO:0007669"/>
    <property type="project" value="UniProtKB-EC"/>
</dbReference>
<keyword evidence="4 6" id="KW-0648">Protein biosynthesis</keyword>
<feature type="binding site" evidence="6">
    <location>
        <position position="92"/>
    </location>
    <ligand>
        <name>Fe cation</name>
        <dbReference type="ChEBI" id="CHEBI:24875"/>
    </ligand>
</feature>
<comment type="catalytic activity">
    <reaction evidence="6">
        <text>N-terminal N-formyl-L-methionyl-[peptide] + H2O = N-terminal L-methionyl-[peptide] + formate</text>
        <dbReference type="Rhea" id="RHEA:24420"/>
        <dbReference type="Rhea" id="RHEA-COMP:10639"/>
        <dbReference type="Rhea" id="RHEA-COMP:10640"/>
        <dbReference type="ChEBI" id="CHEBI:15377"/>
        <dbReference type="ChEBI" id="CHEBI:15740"/>
        <dbReference type="ChEBI" id="CHEBI:49298"/>
        <dbReference type="ChEBI" id="CHEBI:64731"/>
        <dbReference type="EC" id="3.5.1.88"/>
    </reaction>
</comment>
<dbReference type="SUPFAM" id="SSF56420">
    <property type="entry name" value="Peptide deformylase"/>
    <property type="match status" value="1"/>
</dbReference>
<comment type="caution">
    <text evidence="7">The sequence shown here is derived from an EMBL/GenBank/DDBJ whole genome shotgun (WGS) entry which is preliminary data.</text>
</comment>
<dbReference type="InterPro" id="IPR036821">
    <property type="entry name" value="Peptide_deformylase_sf"/>
</dbReference>
<dbReference type="NCBIfam" id="TIGR00079">
    <property type="entry name" value="pept_deformyl"/>
    <property type="match status" value="1"/>
</dbReference>
<evidence type="ECO:0000256" key="5">
    <source>
        <dbReference type="ARBA" id="ARBA00023004"/>
    </source>
</evidence>
<comment type="function">
    <text evidence="6">Removes the formyl group from the N-terminal Met of newly synthesized proteins. Requires at least a dipeptide for an efficient rate of reaction. N-terminal L-methionine is a prerequisite for activity but the enzyme has broad specificity at other positions.</text>
</comment>
<accession>A0ABV7HRI2</accession>
<keyword evidence="5 6" id="KW-0408">Iron</keyword>
<comment type="cofactor">
    <cofactor evidence="6">
        <name>Fe(2+)</name>
        <dbReference type="ChEBI" id="CHEBI:29033"/>
    </cofactor>
    <text evidence="6">Binds 1 Fe(2+) ion.</text>
</comment>
<organism evidence="7 8">
    <name type="scientific">Gilvimarinus japonicus</name>
    <dbReference type="NCBI Taxonomy" id="1796469"/>
    <lineage>
        <taxon>Bacteria</taxon>
        <taxon>Pseudomonadati</taxon>
        <taxon>Pseudomonadota</taxon>
        <taxon>Gammaproteobacteria</taxon>
        <taxon>Cellvibrionales</taxon>
        <taxon>Cellvibrionaceae</taxon>
        <taxon>Gilvimarinus</taxon>
    </lineage>
</organism>
<dbReference type="PRINTS" id="PR01576">
    <property type="entry name" value="PDEFORMYLASE"/>
</dbReference>
<gene>
    <name evidence="6 7" type="primary">def</name>
    <name evidence="7" type="ORF">ACFOEB_02830</name>
</gene>
<dbReference type="Pfam" id="PF01327">
    <property type="entry name" value="Pep_deformylase"/>
    <property type="match status" value="1"/>
</dbReference>
<evidence type="ECO:0000313" key="8">
    <source>
        <dbReference type="Proteomes" id="UP001595548"/>
    </source>
</evidence>
<dbReference type="Gene3D" id="3.90.45.10">
    <property type="entry name" value="Peptide deformylase"/>
    <property type="match status" value="1"/>
</dbReference>
<reference evidence="8" key="1">
    <citation type="journal article" date="2019" name="Int. J. Syst. Evol. Microbiol.">
        <title>The Global Catalogue of Microorganisms (GCM) 10K type strain sequencing project: providing services to taxonomists for standard genome sequencing and annotation.</title>
        <authorList>
            <consortium name="The Broad Institute Genomics Platform"/>
            <consortium name="The Broad Institute Genome Sequencing Center for Infectious Disease"/>
            <person name="Wu L."/>
            <person name="Ma J."/>
        </authorList>
    </citation>
    <scope>NUCLEOTIDE SEQUENCE [LARGE SCALE GENOMIC DNA]</scope>
    <source>
        <strain evidence="8">KCTC 52141</strain>
    </source>
</reference>
<dbReference type="CDD" id="cd00487">
    <property type="entry name" value="Pep_deformylase"/>
    <property type="match status" value="1"/>
</dbReference>
<keyword evidence="8" id="KW-1185">Reference proteome</keyword>
<dbReference type="RefSeq" id="WP_339617791.1">
    <property type="nucleotide sequence ID" value="NZ_AP031500.1"/>
</dbReference>
<name>A0ABV7HRI2_9GAMM</name>
<dbReference type="NCBIfam" id="NF001159">
    <property type="entry name" value="PRK00150.1-3"/>
    <property type="match status" value="1"/>
</dbReference>
<comment type="similarity">
    <text evidence="1 6">Belongs to the polypeptide deformylase family.</text>
</comment>
<proteinExistence type="inferred from homology"/>